<accession>A0A9D4IU11</accession>
<organism evidence="1 2">
    <name type="scientific">Dreissena polymorpha</name>
    <name type="common">Zebra mussel</name>
    <name type="synonym">Mytilus polymorpha</name>
    <dbReference type="NCBI Taxonomy" id="45954"/>
    <lineage>
        <taxon>Eukaryota</taxon>
        <taxon>Metazoa</taxon>
        <taxon>Spiralia</taxon>
        <taxon>Lophotrochozoa</taxon>
        <taxon>Mollusca</taxon>
        <taxon>Bivalvia</taxon>
        <taxon>Autobranchia</taxon>
        <taxon>Heteroconchia</taxon>
        <taxon>Euheterodonta</taxon>
        <taxon>Imparidentia</taxon>
        <taxon>Neoheterodontei</taxon>
        <taxon>Myida</taxon>
        <taxon>Dreissenoidea</taxon>
        <taxon>Dreissenidae</taxon>
        <taxon>Dreissena</taxon>
    </lineage>
</organism>
<keyword evidence="2" id="KW-1185">Reference proteome</keyword>
<dbReference type="Proteomes" id="UP000828390">
    <property type="component" value="Unassembled WGS sequence"/>
</dbReference>
<evidence type="ECO:0000313" key="2">
    <source>
        <dbReference type="Proteomes" id="UP000828390"/>
    </source>
</evidence>
<reference evidence="1" key="2">
    <citation type="submission" date="2020-11" db="EMBL/GenBank/DDBJ databases">
        <authorList>
            <person name="McCartney M.A."/>
            <person name="Auch B."/>
            <person name="Kono T."/>
            <person name="Mallez S."/>
            <person name="Becker A."/>
            <person name="Gohl D.M."/>
            <person name="Silverstein K.A.T."/>
            <person name="Koren S."/>
            <person name="Bechman K.B."/>
            <person name="Herman A."/>
            <person name="Abrahante J.E."/>
            <person name="Garbe J."/>
        </authorList>
    </citation>
    <scope>NUCLEOTIDE SEQUENCE</scope>
    <source>
        <strain evidence="1">Duluth1</strain>
        <tissue evidence="1">Whole animal</tissue>
    </source>
</reference>
<dbReference type="AlphaFoldDB" id="A0A9D4IU11"/>
<dbReference type="EMBL" id="JAIWYP010000008">
    <property type="protein sequence ID" value="KAH3784762.1"/>
    <property type="molecule type" value="Genomic_DNA"/>
</dbReference>
<sequence length="97" mass="10963">MYRDTVLPYHDIPRTRTCNLLIRSQAPYPLGHRTIMSAVKVSLFEMDVVDNVNHSAKVPTSAVKARRSPRTVNEFLEMIGVPDCRDSSSLHLPDVDI</sequence>
<comment type="caution">
    <text evidence="1">The sequence shown here is derived from an EMBL/GenBank/DDBJ whole genome shotgun (WGS) entry which is preliminary data.</text>
</comment>
<proteinExistence type="predicted"/>
<name>A0A9D4IU11_DREPO</name>
<evidence type="ECO:0000313" key="1">
    <source>
        <dbReference type="EMBL" id="KAH3784762.1"/>
    </source>
</evidence>
<protein>
    <submittedName>
        <fullName evidence="1">Uncharacterized protein</fullName>
    </submittedName>
</protein>
<reference evidence="1" key="1">
    <citation type="journal article" date="2019" name="bioRxiv">
        <title>The Genome of the Zebra Mussel, Dreissena polymorpha: A Resource for Invasive Species Research.</title>
        <authorList>
            <person name="McCartney M.A."/>
            <person name="Auch B."/>
            <person name="Kono T."/>
            <person name="Mallez S."/>
            <person name="Zhang Y."/>
            <person name="Obille A."/>
            <person name="Becker A."/>
            <person name="Abrahante J.E."/>
            <person name="Garbe J."/>
            <person name="Badalamenti J.P."/>
            <person name="Herman A."/>
            <person name="Mangelson H."/>
            <person name="Liachko I."/>
            <person name="Sullivan S."/>
            <person name="Sone E.D."/>
            <person name="Koren S."/>
            <person name="Silverstein K.A.T."/>
            <person name="Beckman K.B."/>
            <person name="Gohl D.M."/>
        </authorList>
    </citation>
    <scope>NUCLEOTIDE SEQUENCE</scope>
    <source>
        <strain evidence="1">Duluth1</strain>
        <tissue evidence="1">Whole animal</tissue>
    </source>
</reference>
<gene>
    <name evidence="1" type="ORF">DPMN_162780</name>
</gene>
<dbReference type="AntiFam" id="ANF00012">
    <property type="entry name" value="tRNA translation"/>
</dbReference>